<comment type="caution">
    <text evidence="2">The sequence shown here is derived from an EMBL/GenBank/DDBJ whole genome shotgun (WGS) entry which is preliminary data.</text>
</comment>
<accession>A0AAW2WST1</accession>
<gene>
    <name evidence="2" type="ORF">Slati_2194200</name>
</gene>
<organism evidence="2">
    <name type="scientific">Sesamum latifolium</name>
    <dbReference type="NCBI Taxonomy" id="2727402"/>
    <lineage>
        <taxon>Eukaryota</taxon>
        <taxon>Viridiplantae</taxon>
        <taxon>Streptophyta</taxon>
        <taxon>Embryophyta</taxon>
        <taxon>Tracheophyta</taxon>
        <taxon>Spermatophyta</taxon>
        <taxon>Magnoliopsida</taxon>
        <taxon>eudicotyledons</taxon>
        <taxon>Gunneridae</taxon>
        <taxon>Pentapetalae</taxon>
        <taxon>asterids</taxon>
        <taxon>lamiids</taxon>
        <taxon>Lamiales</taxon>
        <taxon>Pedaliaceae</taxon>
        <taxon>Sesamum</taxon>
    </lineage>
</organism>
<proteinExistence type="predicted"/>
<name>A0AAW2WST1_9LAMI</name>
<sequence>MASASPDESVRFVGENHPSEDPSEATSRMAGSQYVGPGWLEEEPASDGGRLPSSDR</sequence>
<evidence type="ECO:0000313" key="2">
    <source>
        <dbReference type="EMBL" id="KAL0444715.1"/>
    </source>
</evidence>
<evidence type="ECO:0000256" key="1">
    <source>
        <dbReference type="SAM" id="MobiDB-lite"/>
    </source>
</evidence>
<protein>
    <submittedName>
        <fullName evidence="2">Uncharacterized protein</fullName>
    </submittedName>
</protein>
<dbReference type="AlphaFoldDB" id="A0AAW2WST1"/>
<feature type="region of interest" description="Disordered" evidence="1">
    <location>
        <begin position="1"/>
        <end position="56"/>
    </location>
</feature>
<reference evidence="2" key="2">
    <citation type="journal article" date="2024" name="Plant">
        <title>Genomic evolution and insights into agronomic trait innovations of Sesamum species.</title>
        <authorList>
            <person name="Miao H."/>
            <person name="Wang L."/>
            <person name="Qu L."/>
            <person name="Liu H."/>
            <person name="Sun Y."/>
            <person name="Le M."/>
            <person name="Wang Q."/>
            <person name="Wei S."/>
            <person name="Zheng Y."/>
            <person name="Lin W."/>
            <person name="Duan Y."/>
            <person name="Cao H."/>
            <person name="Xiong S."/>
            <person name="Wang X."/>
            <person name="Wei L."/>
            <person name="Li C."/>
            <person name="Ma Q."/>
            <person name="Ju M."/>
            <person name="Zhao R."/>
            <person name="Li G."/>
            <person name="Mu C."/>
            <person name="Tian Q."/>
            <person name="Mei H."/>
            <person name="Zhang T."/>
            <person name="Gao T."/>
            <person name="Zhang H."/>
        </authorList>
    </citation>
    <scope>NUCLEOTIDE SEQUENCE</scope>
    <source>
        <strain evidence="2">KEN1</strain>
    </source>
</reference>
<dbReference type="EMBL" id="JACGWN010000007">
    <property type="protein sequence ID" value="KAL0444715.1"/>
    <property type="molecule type" value="Genomic_DNA"/>
</dbReference>
<reference evidence="2" key="1">
    <citation type="submission" date="2020-06" db="EMBL/GenBank/DDBJ databases">
        <authorList>
            <person name="Li T."/>
            <person name="Hu X."/>
            <person name="Zhang T."/>
            <person name="Song X."/>
            <person name="Zhang H."/>
            <person name="Dai N."/>
            <person name="Sheng W."/>
            <person name="Hou X."/>
            <person name="Wei L."/>
        </authorList>
    </citation>
    <scope>NUCLEOTIDE SEQUENCE</scope>
    <source>
        <strain evidence="2">KEN1</strain>
        <tissue evidence="2">Leaf</tissue>
    </source>
</reference>